<comment type="function">
    <text evidence="4 5">Removes the 2'-phosphate from RNA via an intermediate in which the phosphate is ADP-ribosylated by NAD followed by a presumed transesterification to release the RNA and generate ADP-ribose 1''-2''-cyclic phosphate (APPR&gt;P). May function as an ADP-ribosylase.</text>
</comment>
<dbReference type="HAMAP" id="MF_00299">
    <property type="entry name" value="KptA"/>
    <property type="match status" value="1"/>
</dbReference>
<dbReference type="Gene3D" id="1.10.10.970">
    <property type="entry name" value="RNA 2'-phosphotransferase, Tpt1/KptA family, N-terminal domain"/>
    <property type="match status" value="1"/>
</dbReference>
<keyword evidence="2 5" id="KW-0808">Transferase</keyword>
<dbReference type="KEGG" id="mhz:Metho_2416"/>
<gene>
    <name evidence="5" type="primary">kptA</name>
    <name evidence="6" type="ordered locus">Metho_2416</name>
</gene>
<dbReference type="GeneID" id="14408494"/>
<dbReference type="NCBIfam" id="NF002015">
    <property type="entry name" value="PRK00819.1-5"/>
    <property type="match status" value="1"/>
</dbReference>
<dbReference type="InterPro" id="IPR022928">
    <property type="entry name" value="RNA_2'-PTrans_KptA"/>
</dbReference>
<dbReference type="OrthoDB" id="24376at2157"/>
<dbReference type="HOGENOM" id="CLU_052998_4_1_2"/>
<evidence type="ECO:0000313" key="6">
    <source>
        <dbReference type="EMBL" id="AGB50560.1"/>
    </source>
</evidence>
<dbReference type="PANTHER" id="PTHR12684">
    <property type="entry name" value="PUTATIVE PHOSPHOTRANSFERASE"/>
    <property type="match status" value="1"/>
</dbReference>
<dbReference type="Pfam" id="PF01885">
    <property type="entry name" value="PTS_2-RNA"/>
    <property type="match status" value="1"/>
</dbReference>
<evidence type="ECO:0000256" key="3">
    <source>
        <dbReference type="ARBA" id="ARBA00023027"/>
    </source>
</evidence>
<dbReference type="EMBL" id="CP003362">
    <property type="protein sequence ID" value="AGB50560.1"/>
    <property type="molecule type" value="Genomic_DNA"/>
</dbReference>
<evidence type="ECO:0000256" key="1">
    <source>
        <dbReference type="ARBA" id="ARBA00009836"/>
    </source>
</evidence>
<dbReference type="SUPFAM" id="SSF56399">
    <property type="entry name" value="ADP-ribosylation"/>
    <property type="match status" value="1"/>
</dbReference>
<evidence type="ECO:0000313" key="7">
    <source>
        <dbReference type="Proteomes" id="UP000010866"/>
    </source>
</evidence>
<dbReference type="Proteomes" id="UP000010866">
    <property type="component" value="Chromosome"/>
</dbReference>
<keyword evidence="3 5" id="KW-0520">NAD</keyword>
<accession>L0L0T2</accession>
<organism evidence="6 7">
    <name type="scientific">Methanomethylovorans hollandica (strain DSM 15978 / NBRC 107637 / DMS1)</name>
    <dbReference type="NCBI Taxonomy" id="867904"/>
    <lineage>
        <taxon>Archaea</taxon>
        <taxon>Methanobacteriati</taxon>
        <taxon>Methanobacteriota</taxon>
        <taxon>Stenosarchaea group</taxon>
        <taxon>Methanomicrobia</taxon>
        <taxon>Methanosarcinales</taxon>
        <taxon>Methanosarcinaceae</taxon>
        <taxon>Methanomethylovorans</taxon>
    </lineage>
</organism>
<dbReference type="RefSeq" id="WP_015325725.1">
    <property type="nucleotide sequence ID" value="NC_019977.1"/>
</dbReference>
<evidence type="ECO:0000256" key="2">
    <source>
        <dbReference type="ARBA" id="ARBA00022679"/>
    </source>
</evidence>
<dbReference type="GO" id="GO:0006388">
    <property type="term" value="P:tRNA splicing, via endonucleolytic cleavage and ligation"/>
    <property type="evidence" value="ECO:0007669"/>
    <property type="project" value="UniProtKB-UniRule"/>
</dbReference>
<dbReference type="STRING" id="867904.Metho_2416"/>
<reference evidence="7" key="1">
    <citation type="submission" date="2012-02" db="EMBL/GenBank/DDBJ databases">
        <title>Complete sequence of chromosome of Methanomethylovorans hollandica DSM 15978.</title>
        <authorList>
            <person name="Lucas S."/>
            <person name="Copeland A."/>
            <person name="Lapidus A."/>
            <person name="Glavina del Rio T."/>
            <person name="Dalin E."/>
            <person name="Tice H."/>
            <person name="Bruce D."/>
            <person name="Goodwin L."/>
            <person name="Pitluck S."/>
            <person name="Peters L."/>
            <person name="Mikhailova N."/>
            <person name="Held B."/>
            <person name="Kyrpides N."/>
            <person name="Mavromatis K."/>
            <person name="Ivanova N."/>
            <person name="Brettin T."/>
            <person name="Detter J.C."/>
            <person name="Han C."/>
            <person name="Larimer F."/>
            <person name="Land M."/>
            <person name="Hauser L."/>
            <person name="Markowitz V."/>
            <person name="Cheng J.-F."/>
            <person name="Hugenholtz P."/>
            <person name="Woyke T."/>
            <person name="Wu D."/>
            <person name="Spring S."/>
            <person name="Schroeder M."/>
            <person name="Brambilla E."/>
            <person name="Klenk H.-P."/>
            <person name="Eisen J.A."/>
        </authorList>
    </citation>
    <scope>NUCLEOTIDE SEQUENCE [LARGE SCALE GENOMIC DNA]</scope>
    <source>
        <strain evidence="7">DSM 15978 / NBRC 107637 / DMS1</strain>
    </source>
</reference>
<dbReference type="PANTHER" id="PTHR12684:SF2">
    <property type="entry name" value="TRNA 2'-PHOSPHOTRANSFERASE 1"/>
    <property type="match status" value="1"/>
</dbReference>
<dbReference type="GO" id="GO:0003950">
    <property type="term" value="F:NAD+ poly-ADP-ribosyltransferase activity"/>
    <property type="evidence" value="ECO:0007669"/>
    <property type="project" value="InterPro"/>
</dbReference>
<evidence type="ECO:0000256" key="4">
    <source>
        <dbReference type="ARBA" id="ARBA00025212"/>
    </source>
</evidence>
<protein>
    <recommendedName>
        <fullName evidence="5">Probable RNA 2'-phosphotransferase</fullName>
        <ecNumber evidence="5">2.7.1.-</ecNumber>
    </recommendedName>
</protein>
<dbReference type="AlphaFoldDB" id="L0L0T2"/>
<comment type="similarity">
    <text evidence="1 5">Belongs to the KptA/TPT1 family.</text>
</comment>
<sequence>MIRKCNEHGYFRGETCPACGVEGRYVLDDDREERLGKFVSGALRHFPEDVGLKMDHHGWVSLGHLLDVLTERYRWGSKERLIALVTSDRKHRYEIDGKHIRAKYGHSVDVELESDYPENKLPSLYYGVSQEEVDMLLESGIKPIRQTYVHLSTSYERSVEAALVHTDNPVILEIDADSAQNDGILVITANQDIALARSIPAEYLSIVENEE</sequence>
<proteinExistence type="inferred from homology"/>
<dbReference type="InterPro" id="IPR002745">
    <property type="entry name" value="Ptrans_KptA/Tpt1"/>
</dbReference>
<keyword evidence="7" id="KW-1185">Reference proteome</keyword>
<name>L0L0T2_METHD</name>
<dbReference type="GO" id="GO:0000215">
    <property type="term" value="F:tRNA 2'-phosphotransferase activity"/>
    <property type="evidence" value="ECO:0007669"/>
    <property type="project" value="TreeGrafter"/>
</dbReference>
<evidence type="ECO:0000256" key="5">
    <source>
        <dbReference type="HAMAP-Rule" id="MF_00299"/>
    </source>
</evidence>
<dbReference type="Gene3D" id="3.20.170.30">
    <property type="match status" value="1"/>
</dbReference>
<dbReference type="InterPro" id="IPR042080">
    <property type="entry name" value="RNA_2'-PTrans_N"/>
</dbReference>
<dbReference type="EC" id="2.7.1.-" evidence="5"/>
<dbReference type="InterPro" id="IPR042081">
    <property type="entry name" value="RNA_2'-PTrans_C"/>
</dbReference>